<sequence>MLVLESALDSCRVLRSSRNIWGVEMYWFVTLDLALVDGSDLSARDLDCGNCSSEVKDVSKEYLAGTCAWLQPELQERRLFTTCGRIVPAQRARVQRVNIRFIPSGEAATAAGGGDVRKMKRGAAAKNA</sequence>
<keyword evidence="2" id="KW-1185">Reference proteome</keyword>
<protein>
    <submittedName>
        <fullName evidence="1">Heat shock protein 83</fullName>
    </submittedName>
</protein>
<organism evidence="1 2">
    <name type="scientific">Dorcoceras hygrometricum</name>
    <dbReference type="NCBI Taxonomy" id="472368"/>
    <lineage>
        <taxon>Eukaryota</taxon>
        <taxon>Viridiplantae</taxon>
        <taxon>Streptophyta</taxon>
        <taxon>Embryophyta</taxon>
        <taxon>Tracheophyta</taxon>
        <taxon>Spermatophyta</taxon>
        <taxon>Magnoliopsida</taxon>
        <taxon>eudicotyledons</taxon>
        <taxon>Gunneridae</taxon>
        <taxon>Pentapetalae</taxon>
        <taxon>asterids</taxon>
        <taxon>lamiids</taxon>
        <taxon>Lamiales</taxon>
        <taxon>Gesneriaceae</taxon>
        <taxon>Didymocarpoideae</taxon>
        <taxon>Trichosporeae</taxon>
        <taxon>Loxocarpinae</taxon>
        <taxon>Dorcoceras</taxon>
    </lineage>
</organism>
<reference evidence="1 2" key="1">
    <citation type="journal article" date="2015" name="Proc. Natl. Acad. Sci. U.S.A.">
        <title>The resurrection genome of Boea hygrometrica: A blueprint for survival of dehydration.</title>
        <authorList>
            <person name="Xiao L."/>
            <person name="Yang G."/>
            <person name="Zhang L."/>
            <person name="Yang X."/>
            <person name="Zhao S."/>
            <person name="Ji Z."/>
            <person name="Zhou Q."/>
            <person name="Hu M."/>
            <person name="Wang Y."/>
            <person name="Chen M."/>
            <person name="Xu Y."/>
            <person name="Jin H."/>
            <person name="Xiao X."/>
            <person name="Hu G."/>
            <person name="Bao F."/>
            <person name="Hu Y."/>
            <person name="Wan P."/>
            <person name="Li L."/>
            <person name="Deng X."/>
            <person name="Kuang T."/>
            <person name="Xiang C."/>
            <person name="Zhu J.K."/>
            <person name="Oliver M.J."/>
            <person name="He Y."/>
        </authorList>
    </citation>
    <scope>NUCLEOTIDE SEQUENCE [LARGE SCALE GENOMIC DNA]</scope>
    <source>
        <strain evidence="2">cv. XS01</strain>
    </source>
</reference>
<evidence type="ECO:0000313" key="1">
    <source>
        <dbReference type="EMBL" id="KZV30718.1"/>
    </source>
</evidence>
<proteinExistence type="predicted"/>
<name>A0A2Z7BF21_9LAMI</name>
<dbReference type="EMBL" id="KV007909">
    <property type="protein sequence ID" value="KZV30718.1"/>
    <property type="molecule type" value="Genomic_DNA"/>
</dbReference>
<gene>
    <name evidence="1" type="ORF">F511_06976</name>
</gene>
<dbReference type="Proteomes" id="UP000250235">
    <property type="component" value="Unassembled WGS sequence"/>
</dbReference>
<dbReference type="AlphaFoldDB" id="A0A2Z7BF21"/>
<keyword evidence="1" id="KW-0346">Stress response</keyword>
<evidence type="ECO:0000313" key="2">
    <source>
        <dbReference type="Proteomes" id="UP000250235"/>
    </source>
</evidence>
<accession>A0A2Z7BF21</accession>